<feature type="modified residue" description="4-aspartylphosphate" evidence="1">
    <location>
        <position position="53"/>
    </location>
</feature>
<dbReference type="Proteomes" id="UP001181355">
    <property type="component" value="Chromosome"/>
</dbReference>
<dbReference type="Gene3D" id="3.40.50.2300">
    <property type="match status" value="1"/>
</dbReference>
<dbReference type="InterPro" id="IPR051015">
    <property type="entry name" value="EvgA-like"/>
</dbReference>
<keyword evidence="1" id="KW-0597">Phosphoprotein</keyword>
<evidence type="ECO:0000256" key="2">
    <source>
        <dbReference type="SAM" id="MobiDB-lite"/>
    </source>
</evidence>
<dbReference type="PANTHER" id="PTHR45566:SF1">
    <property type="entry name" value="HTH-TYPE TRANSCRIPTIONAL REGULATOR YHJB-RELATED"/>
    <property type="match status" value="1"/>
</dbReference>
<protein>
    <submittedName>
        <fullName evidence="4">Response regulator</fullName>
    </submittedName>
</protein>
<feature type="region of interest" description="Disordered" evidence="2">
    <location>
        <begin position="124"/>
        <end position="154"/>
    </location>
</feature>
<evidence type="ECO:0000313" key="4">
    <source>
        <dbReference type="EMBL" id="WMW80708.1"/>
    </source>
</evidence>
<reference evidence="4" key="1">
    <citation type="submission" date="2023-09" db="EMBL/GenBank/DDBJ databases">
        <title>Undibacterium sp. 20NA77.5 isolated from freshwater.</title>
        <authorList>
            <person name="Le V."/>
            <person name="Ko S.-R."/>
            <person name="Ahn C.-Y."/>
            <person name="Oh H.-M."/>
        </authorList>
    </citation>
    <scope>NUCLEOTIDE SEQUENCE</scope>
    <source>
        <strain evidence="4">20NA77.5</strain>
    </source>
</reference>
<sequence length="154" mass="16457">MLKAYILDNQAVARNLLGTVLTNGGHEVIGDGNNSPSNIARMVKLQPQIICVDIGEPDQAGLALLDSLRNHLPKSLVFLVSAKMDAEVIKEAQNRGVVGFIVKPFNAVAVLMSIRNTVLRIASKSRAKQKTTEEVSPSADEAAKPEANPEASSE</sequence>
<evidence type="ECO:0000313" key="5">
    <source>
        <dbReference type="Proteomes" id="UP001181355"/>
    </source>
</evidence>
<name>A0ABY9RHL1_9BURK</name>
<dbReference type="PROSITE" id="PS50110">
    <property type="entry name" value="RESPONSE_REGULATORY"/>
    <property type="match status" value="1"/>
</dbReference>
<evidence type="ECO:0000259" key="3">
    <source>
        <dbReference type="PROSITE" id="PS50110"/>
    </source>
</evidence>
<dbReference type="PANTHER" id="PTHR45566">
    <property type="entry name" value="HTH-TYPE TRANSCRIPTIONAL REGULATOR YHJB-RELATED"/>
    <property type="match status" value="1"/>
</dbReference>
<proteinExistence type="predicted"/>
<dbReference type="SUPFAM" id="SSF52172">
    <property type="entry name" value="CheY-like"/>
    <property type="match status" value="1"/>
</dbReference>
<organism evidence="4 5">
    <name type="scientific">Undibacterium cyanobacteriorum</name>
    <dbReference type="NCBI Taxonomy" id="3073561"/>
    <lineage>
        <taxon>Bacteria</taxon>
        <taxon>Pseudomonadati</taxon>
        <taxon>Pseudomonadota</taxon>
        <taxon>Betaproteobacteria</taxon>
        <taxon>Burkholderiales</taxon>
        <taxon>Oxalobacteraceae</taxon>
        <taxon>Undibacterium</taxon>
    </lineage>
</organism>
<accession>A0ABY9RHL1</accession>
<keyword evidence="5" id="KW-1185">Reference proteome</keyword>
<dbReference type="Pfam" id="PF00072">
    <property type="entry name" value="Response_reg"/>
    <property type="match status" value="1"/>
</dbReference>
<dbReference type="InterPro" id="IPR011006">
    <property type="entry name" value="CheY-like_superfamily"/>
</dbReference>
<dbReference type="EMBL" id="CP133720">
    <property type="protein sequence ID" value="WMW80708.1"/>
    <property type="molecule type" value="Genomic_DNA"/>
</dbReference>
<evidence type="ECO:0000256" key="1">
    <source>
        <dbReference type="PROSITE-ProRule" id="PRU00169"/>
    </source>
</evidence>
<feature type="domain" description="Response regulatory" evidence="3">
    <location>
        <begin position="3"/>
        <end position="118"/>
    </location>
</feature>
<dbReference type="SMART" id="SM00448">
    <property type="entry name" value="REC"/>
    <property type="match status" value="1"/>
</dbReference>
<dbReference type="InterPro" id="IPR001789">
    <property type="entry name" value="Sig_transdc_resp-reg_receiver"/>
</dbReference>
<gene>
    <name evidence="4" type="ORF">RF679_00160</name>
</gene>
<dbReference type="RefSeq" id="WP_309482199.1">
    <property type="nucleotide sequence ID" value="NZ_CP133720.1"/>
</dbReference>